<evidence type="ECO:0000256" key="6">
    <source>
        <dbReference type="ARBA" id="ARBA00023274"/>
    </source>
</evidence>
<evidence type="ECO:0000256" key="3">
    <source>
        <dbReference type="ARBA" id="ARBA00022946"/>
    </source>
</evidence>
<evidence type="ECO:0000256" key="4">
    <source>
        <dbReference type="ARBA" id="ARBA00022980"/>
    </source>
</evidence>
<evidence type="ECO:0000256" key="2">
    <source>
        <dbReference type="ARBA" id="ARBA00005557"/>
    </source>
</evidence>
<dbReference type="InterPro" id="IPR019716">
    <property type="entry name" value="Ribosomal_mL53"/>
</dbReference>
<evidence type="ECO:0000256" key="1">
    <source>
        <dbReference type="ARBA" id="ARBA00004173"/>
    </source>
</evidence>
<dbReference type="EMBL" id="GDRN01078799">
    <property type="protein sequence ID" value="JAI62513.1"/>
    <property type="molecule type" value="Transcribed_RNA"/>
</dbReference>
<keyword evidence="4" id="KW-0689">Ribosomal protein</keyword>
<dbReference type="PANTHER" id="PTHR33618:SF1">
    <property type="entry name" value="LARGE RIBOSOMAL SUBUNIT PROTEIN ML53"/>
    <property type="match status" value="1"/>
</dbReference>
<evidence type="ECO:0000313" key="9">
    <source>
        <dbReference type="EMBL" id="JAI62513.1"/>
    </source>
</evidence>
<dbReference type="PANTHER" id="PTHR33618">
    <property type="entry name" value="39S RIBOSOMAL PROTEIN L53, MITOCHONDRIAL"/>
    <property type="match status" value="1"/>
</dbReference>
<protein>
    <recommendedName>
        <fullName evidence="7">Large ribosomal subunit protein mL53</fullName>
    </recommendedName>
    <alternativeName>
        <fullName evidence="8">39S ribosomal protein L53, mitochondrial</fullName>
    </alternativeName>
</protein>
<keyword evidence="5" id="KW-0496">Mitochondrion</keyword>
<dbReference type="Gene3D" id="3.40.30.10">
    <property type="entry name" value="Glutaredoxin"/>
    <property type="match status" value="1"/>
</dbReference>
<name>A0A0P4W978_SCYOL</name>
<sequence length="138" mass="15678">MALPFLYHGSFSRSAGVFSALAKQSKLLNLKPAKRIDFTFDPFADNAIVVRDTLNYFYQEKVRDTNPKCLLKTNIVNDRSEPTIVVKLVDNKKIVFKTNNLNSLEILVKYNELVSSKVKVDEALDTAKPVLTKSQKKR</sequence>
<accession>A0A0P4W978</accession>
<evidence type="ECO:0000256" key="8">
    <source>
        <dbReference type="ARBA" id="ARBA00042721"/>
    </source>
</evidence>
<proteinExistence type="inferred from homology"/>
<evidence type="ECO:0000256" key="7">
    <source>
        <dbReference type="ARBA" id="ARBA00035180"/>
    </source>
</evidence>
<dbReference type="AlphaFoldDB" id="A0A0P4W978"/>
<comment type="subcellular location">
    <subcellularLocation>
        <location evidence="1">Mitochondrion</location>
    </subcellularLocation>
</comment>
<dbReference type="GO" id="GO:0005762">
    <property type="term" value="C:mitochondrial large ribosomal subunit"/>
    <property type="evidence" value="ECO:0007669"/>
    <property type="project" value="TreeGrafter"/>
</dbReference>
<dbReference type="InterPro" id="IPR052473">
    <property type="entry name" value="mtLSU_mL53"/>
</dbReference>
<reference evidence="9" key="1">
    <citation type="submission" date="2015-09" db="EMBL/GenBank/DDBJ databases">
        <title>Scylla olivacea transcriptome.</title>
        <authorList>
            <person name="Ikhwanuddin M."/>
        </authorList>
    </citation>
    <scope>NUCLEOTIDE SEQUENCE</scope>
</reference>
<dbReference type="Pfam" id="PF10780">
    <property type="entry name" value="MRP_L53"/>
    <property type="match status" value="1"/>
</dbReference>
<evidence type="ECO:0000256" key="5">
    <source>
        <dbReference type="ARBA" id="ARBA00023128"/>
    </source>
</evidence>
<keyword evidence="6" id="KW-0687">Ribonucleoprotein</keyword>
<keyword evidence="3" id="KW-0809">Transit peptide</keyword>
<organism evidence="9">
    <name type="scientific">Scylla olivacea</name>
    <name type="common">Orange mud crab</name>
    <name type="synonym">Cancer olivacea</name>
    <dbReference type="NCBI Taxonomy" id="85551"/>
    <lineage>
        <taxon>Eukaryota</taxon>
        <taxon>Metazoa</taxon>
        <taxon>Ecdysozoa</taxon>
        <taxon>Arthropoda</taxon>
        <taxon>Crustacea</taxon>
        <taxon>Multicrustacea</taxon>
        <taxon>Malacostraca</taxon>
        <taxon>Eumalacostraca</taxon>
        <taxon>Eucarida</taxon>
        <taxon>Decapoda</taxon>
        <taxon>Pleocyemata</taxon>
        <taxon>Brachyura</taxon>
        <taxon>Eubrachyura</taxon>
        <taxon>Portunoidea</taxon>
        <taxon>Portunidae</taxon>
        <taxon>Portuninae</taxon>
        <taxon>Scylla</taxon>
    </lineage>
</organism>
<comment type="similarity">
    <text evidence="2">Belongs to the mitochondrion-specific ribosomal protein mL53 family.</text>
</comment>